<feature type="transmembrane region" description="Helical" evidence="1">
    <location>
        <begin position="164"/>
        <end position="183"/>
    </location>
</feature>
<sequence length="232" mass="23710">MNAHVDRTPTGDDPRLDVAESQRLIAASQERARRGLEPDGRLLFGTWAVAWGVGYTVLWVSARDTGASPGGVAFAVFFALLAAAVAITIVHIVRRTAGTRGPSARAGALWGWGWPVGFSVYGLILGGIADAGASDAVIGLVANALACVIVGLMYLGGAACFGEVRLYGLGVWIILVAGAATFAGMPTTYLVMAAAGGGGFLVMAVVEVALAARRRRTGTPAPASTAVERDAA</sequence>
<feature type="transmembrane region" description="Helical" evidence="1">
    <location>
        <begin position="72"/>
        <end position="93"/>
    </location>
</feature>
<keyword evidence="3" id="KW-1185">Reference proteome</keyword>
<proteinExistence type="predicted"/>
<comment type="caution">
    <text evidence="2">The sequence shown here is derived from an EMBL/GenBank/DDBJ whole genome shotgun (WGS) entry which is preliminary data.</text>
</comment>
<accession>A0ABP8XXY0</accession>
<feature type="transmembrane region" description="Helical" evidence="1">
    <location>
        <begin position="105"/>
        <end position="124"/>
    </location>
</feature>
<organism evidence="2 3">
    <name type="scientific">Isoptericola chiayiensis</name>
    <dbReference type="NCBI Taxonomy" id="579446"/>
    <lineage>
        <taxon>Bacteria</taxon>
        <taxon>Bacillati</taxon>
        <taxon>Actinomycetota</taxon>
        <taxon>Actinomycetes</taxon>
        <taxon>Micrococcales</taxon>
        <taxon>Promicromonosporaceae</taxon>
        <taxon>Isoptericola</taxon>
    </lineage>
</organism>
<protein>
    <submittedName>
        <fullName evidence="2">Uncharacterized protein</fullName>
    </submittedName>
</protein>
<evidence type="ECO:0000313" key="3">
    <source>
        <dbReference type="Proteomes" id="UP001500956"/>
    </source>
</evidence>
<feature type="transmembrane region" description="Helical" evidence="1">
    <location>
        <begin position="136"/>
        <end position="157"/>
    </location>
</feature>
<feature type="transmembrane region" description="Helical" evidence="1">
    <location>
        <begin position="189"/>
        <end position="210"/>
    </location>
</feature>
<dbReference type="Proteomes" id="UP001500956">
    <property type="component" value="Unassembled WGS sequence"/>
</dbReference>
<dbReference type="RefSeq" id="WP_216648522.1">
    <property type="nucleotide sequence ID" value="NZ_BAABID010000001.1"/>
</dbReference>
<evidence type="ECO:0000256" key="1">
    <source>
        <dbReference type="SAM" id="Phobius"/>
    </source>
</evidence>
<feature type="transmembrane region" description="Helical" evidence="1">
    <location>
        <begin position="42"/>
        <end position="60"/>
    </location>
</feature>
<name>A0ABP8XXY0_9MICO</name>
<evidence type="ECO:0000313" key="2">
    <source>
        <dbReference type="EMBL" id="GAA4716589.1"/>
    </source>
</evidence>
<keyword evidence="1" id="KW-0812">Transmembrane</keyword>
<reference evidence="3" key="1">
    <citation type="journal article" date="2019" name="Int. J. Syst. Evol. Microbiol.">
        <title>The Global Catalogue of Microorganisms (GCM) 10K type strain sequencing project: providing services to taxonomists for standard genome sequencing and annotation.</title>
        <authorList>
            <consortium name="The Broad Institute Genomics Platform"/>
            <consortium name="The Broad Institute Genome Sequencing Center for Infectious Disease"/>
            <person name="Wu L."/>
            <person name="Ma J."/>
        </authorList>
    </citation>
    <scope>NUCLEOTIDE SEQUENCE [LARGE SCALE GENOMIC DNA]</scope>
    <source>
        <strain evidence="3">JCM 18063</strain>
    </source>
</reference>
<dbReference type="EMBL" id="BAABID010000001">
    <property type="protein sequence ID" value="GAA4716589.1"/>
    <property type="molecule type" value="Genomic_DNA"/>
</dbReference>
<keyword evidence="1" id="KW-1133">Transmembrane helix</keyword>
<gene>
    <name evidence="2" type="ORF">GCM10023216_00550</name>
</gene>
<keyword evidence="1" id="KW-0472">Membrane</keyword>